<dbReference type="GeneTree" id="ENSGT01030000234839"/>
<sequence length="163" mass="17768">MVNCKSLLNSVLVTLILVTLTRSGSAAEKLATCCKTVNRQEITEPILGYLVQKANHPCVQAVIFQTESGLFCSQLTAPWVFRKITEFRSHIFLFLDDLSHRNAKPQSTQPSVVSESRVSLLSIITSTTSAPLSSSLSSTSPLPSFSSTFEPSASENLSERDSE</sequence>
<reference evidence="5" key="2">
    <citation type="submission" date="2025-09" db="UniProtKB">
        <authorList>
            <consortium name="Ensembl"/>
        </authorList>
    </citation>
    <scope>IDENTIFICATION</scope>
</reference>
<reference evidence="5" key="1">
    <citation type="submission" date="2025-08" db="UniProtKB">
        <authorList>
            <consortium name="Ensembl"/>
        </authorList>
    </citation>
    <scope>IDENTIFICATION</scope>
</reference>
<feature type="domain" description="Chemokine interleukin-8-like" evidence="4">
    <location>
        <begin position="32"/>
        <end position="84"/>
    </location>
</feature>
<dbReference type="Gene3D" id="2.40.50.40">
    <property type="match status" value="1"/>
</dbReference>
<dbReference type="InParanoid" id="A0A3Q3ME55"/>
<dbReference type="InterPro" id="IPR001811">
    <property type="entry name" value="Chemokine_IL8-like_dom"/>
</dbReference>
<feature type="signal peptide" evidence="3">
    <location>
        <begin position="1"/>
        <end position="26"/>
    </location>
</feature>
<organism evidence="5 6">
    <name type="scientific">Mastacembelus armatus</name>
    <name type="common">zig-zag eel</name>
    <dbReference type="NCBI Taxonomy" id="205130"/>
    <lineage>
        <taxon>Eukaryota</taxon>
        <taxon>Metazoa</taxon>
        <taxon>Chordata</taxon>
        <taxon>Craniata</taxon>
        <taxon>Vertebrata</taxon>
        <taxon>Euteleostomi</taxon>
        <taxon>Actinopterygii</taxon>
        <taxon>Neopterygii</taxon>
        <taxon>Teleostei</taxon>
        <taxon>Neoteleostei</taxon>
        <taxon>Acanthomorphata</taxon>
        <taxon>Anabantaria</taxon>
        <taxon>Synbranchiformes</taxon>
        <taxon>Mastacembelidae</taxon>
        <taxon>Mastacembelus</taxon>
    </lineage>
</organism>
<evidence type="ECO:0000313" key="5">
    <source>
        <dbReference type="Ensembl" id="ENSMAMP00000019299.1"/>
    </source>
</evidence>
<protein>
    <recommendedName>
        <fullName evidence="4">Chemokine interleukin-8-like domain-containing protein</fullName>
    </recommendedName>
</protein>
<evidence type="ECO:0000313" key="6">
    <source>
        <dbReference type="Proteomes" id="UP000261640"/>
    </source>
</evidence>
<evidence type="ECO:0000256" key="3">
    <source>
        <dbReference type="SAM" id="SignalP"/>
    </source>
</evidence>
<dbReference type="Pfam" id="PF00048">
    <property type="entry name" value="IL8"/>
    <property type="match status" value="1"/>
</dbReference>
<name>A0A3Q3ME55_9TELE</name>
<evidence type="ECO:0000256" key="1">
    <source>
        <dbReference type="ARBA" id="ARBA00022514"/>
    </source>
</evidence>
<feature type="region of interest" description="Disordered" evidence="2">
    <location>
        <begin position="128"/>
        <end position="163"/>
    </location>
</feature>
<dbReference type="InterPro" id="IPR036048">
    <property type="entry name" value="Interleukin_8-like_sf"/>
</dbReference>
<dbReference type="Ensembl" id="ENSMAMT00000019800.2">
    <property type="protein sequence ID" value="ENSMAMP00000019299.1"/>
    <property type="gene ID" value="ENSMAMG00000012986.2"/>
</dbReference>
<feature type="compositionally biased region" description="Low complexity" evidence="2">
    <location>
        <begin position="128"/>
        <end position="152"/>
    </location>
</feature>
<feature type="chain" id="PRO_5018643011" description="Chemokine interleukin-8-like domain-containing protein" evidence="3">
    <location>
        <begin position="27"/>
        <end position="163"/>
    </location>
</feature>
<evidence type="ECO:0000259" key="4">
    <source>
        <dbReference type="Pfam" id="PF00048"/>
    </source>
</evidence>
<dbReference type="GO" id="GO:0006955">
    <property type="term" value="P:immune response"/>
    <property type="evidence" value="ECO:0007669"/>
    <property type="project" value="InterPro"/>
</dbReference>
<proteinExistence type="predicted"/>
<keyword evidence="3" id="KW-0732">Signal</keyword>
<dbReference type="Proteomes" id="UP000261640">
    <property type="component" value="Unplaced"/>
</dbReference>
<dbReference type="SUPFAM" id="SSF54117">
    <property type="entry name" value="Interleukin 8-like chemokines"/>
    <property type="match status" value="1"/>
</dbReference>
<dbReference type="GO" id="GO:0008009">
    <property type="term" value="F:chemokine activity"/>
    <property type="evidence" value="ECO:0007669"/>
    <property type="project" value="InterPro"/>
</dbReference>
<keyword evidence="6" id="KW-1185">Reference proteome</keyword>
<accession>A0A3Q3ME55</accession>
<dbReference type="AlphaFoldDB" id="A0A3Q3ME55"/>
<dbReference type="GO" id="GO:0005615">
    <property type="term" value="C:extracellular space"/>
    <property type="evidence" value="ECO:0007669"/>
    <property type="project" value="UniProtKB-KW"/>
</dbReference>
<evidence type="ECO:0000256" key="2">
    <source>
        <dbReference type="SAM" id="MobiDB-lite"/>
    </source>
</evidence>
<keyword evidence="1" id="KW-0202">Cytokine</keyword>